<accession>A0AAV2VQT7</accession>
<gene>
    <name evidence="1" type="ORF">VIBNISOn1_190017</name>
</gene>
<protein>
    <submittedName>
        <fullName evidence="1">Uncharacterized protein</fullName>
    </submittedName>
</protein>
<dbReference type="AlphaFoldDB" id="A0AAV2VQT7"/>
<name>A0AAV2VQT7_9VIBR</name>
<proteinExistence type="predicted"/>
<evidence type="ECO:0000313" key="1">
    <source>
        <dbReference type="EMBL" id="CCO46798.1"/>
    </source>
</evidence>
<reference evidence="1 2" key="1">
    <citation type="journal article" date="2013" name="ISME J.">
        <title>Comparative genomics of pathogenic lineages of Vibrio nigripulchritudo identifies virulence-associated traits.</title>
        <authorList>
            <person name="Goudenege D."/>
            <person name="Labreuche Y."/>
            <person name="Krin E."/>
            <person name="Ansquer D."/>
            <person name="Mangenot S."/>
            <person name="Calteau A."/>
            <person name="Medigue C."/>
            <person name="Mazel D."/>
            <person name="Polz M.F."/>
            <person name="Le Roux F."/>
        </authorList>
    </citation>
    <scope>NUCLEOTIDE SEQUENCE [LARGE SCALE GENOMIC DNA]</scope>
    <source>
        <strain evidence="1 2">SOn1</strain>
    </source>
</reference>
<dbReference type="Proteomes" id="UP000018211">
    <property type="component" value="Unassembled WGS sequence"/>
</dbReference>
<comment type="caution">
    <text evidence="1">The sequence shown here is derived from an EMBL/GenBank/DDBJ whole genome shotgun (WGS) entry which is preliminary data.</text>
</comment>
<organism evidence="1 2">
    <name type="scientific">Vibrio nigripulchritudo SOn1</name>
    <dbReference type="NCBI Taxonomy" id="1238450"/>
    <lineage>
        <taxon>Bacteria</taxon>
        <taxon>Pseudomonadati</taxon>
        <taxon>Pseudomonadota</taxon>
        <taxon>Gammaproteobacteria</taxon>
        <taxon>Vibrionales</taxon>
        <taxon>Vibrionaceae</taxon>
        <taxon>Vibrio</taxon>
    </lineage>
</organism>
<sequence length="21" mass="2502">MLHALYHISLKVLSAFRFEIL</sequence>
<dbReference type="EMBL" id="CAOF01000101">
    <property type="protein sequence ID" value="CCO46798.1"/>
    <property type="molecule type" value="Genomic_DNA"/>
</dbReference>
<evidence type="ECO:0000313" key="2">
    <source>
        <dbReference type="Proteomes" id="UP000018211"/>
    </source>
</evidence>